<dbReference type="SUPFAM" id="SSF81606">
    <property type="entry name" value="PP2C-like"/>
    <property type="match status" value="1"/>
</dbReference>
<keyword evidence="7 9" id="KW-0904">Protein phosphatase</keyword>
<dbReference type="SMART" id="SM00332">
    <property type="entry name" value="PP2Cc"/>
    <property type="match status" value="1"/>
</dbReference>
<keyword evidence="4" id="KW-0479">Metal-binding</keyword>
<evidence type="ECO:0000256" key="5">
    <source>
        <dbReference type="ARBA" id="ARBA00022801"/>
    </source>
</evidence>
<gene>
    <name evidence="11" type="ORF">RDI58_015308</name>
</gene>
<keyword evidence="12" id="KW-1185">Reference proteome</keyword>
<keyword evidence="8" id="KW-0464">Manganese</keyword>
<dbReference type="InterPro" id="IPR000222">
    <property type="entry name" value="PP2C_BS"/>
</dbReference>
<evidence type="ECO:0000256" key="4">
    <source>
        <dbReference type="ARBA" id="ARBA00022723"/>
    </source>
</evidence>
<sequence length="442" mass="48863">MTNDKFYGASPETVFRQTTLSESGAMEDFNLNAKQQKCSRLNGSQQLKRLCRTLMPDISSTNTNVAVTNYKCYKKKRNQNIGVTNDDDEETRNGEEYREKKEVVVSLLCTMSTTTSHHHQQHSENGVVLTRTSSNVDEVSKETEDLRSITRYSHGSISLIGGRREMEDALSVKLDLLTNYDFFGVYDGHGGSCVAHACRDLLHKVLMEVILEEDGKLEEINWAKVMTTSFYKMDEEVNMINGAEVATIGSTAVVAVVGKEEVIVANCGDSRAVLSRGGVALALSNDHKPNRPDELERIEKSGGKVINWNGHRVLGVLATSRSIGDNYLKPYVIPEPEVTVSKRSDGDEFLILASDGLWDVVPNDVACDFTRRCLNGQIRRCKNGSEHSQNKVMKENVAAKAAALLAELAFSRGSTDNISIIIVELKKSLGTRDGNSIYNSLL</sequence>
<name>A0AAN8TE36_SOLBU</name>
<dbReference type="PROSITE" id="PS51746">
    <property type="entry name" value="PPM_2"/>
    <property type="match status" value="1"/>
</dbReference>
<dbReference type="AlphaFoldDB" id="A0AAN8TE36"/>
<evidence type="ECO:0000313" key="12">
    <source>
        <dbReference type="Proteomes" id="UP001371456"/>
    </source>
</evidence>
<keyword evidence="5 9" id="KW-0378">Hydrolase</keyword>
<dbReference type="FunFam" id="3.60.40.10:FF:000291">
    <property type="entry name" value="Protein phosphatase 2C 50"/>
    <property type="match status" value="1"/>
</dbReference>
<dbReference type="InterPro" id="IPR015655">
    <property type="entry name" value="PP2C"/>
</dbReference>
<protein>
    <recommendedName>
        <fullName evidence="3">protein-serine/threonine phosphatase</fullName>
        <ecNumber evidence="3">3.1.3.16</ecNumber>
    </recommendedName>
</protein>
<dbReference type="InterPro" id="IPR036457">
    <property type="entry name" value="PPM-type-like_dom_sf"/>
</dbReference>
<dbReference type="EMBL" id="JBANQN010000006">
    <property type="protein sequence ID" value="KAK6786783.1"/>
    <property type="molecule type" value="Genomic_DNA"/>
</dbReference>
<evidence type="ECO:0000259" key="10">
    <source>
        <dbReference type="PROSITE" id="PS51746"/>
    </source>
</evidence>
<dbReference type="Proteomes" id="UP001371456">
    <property type="component" value="Unassembled WGS sequence"/>
</dbReference>
<feature type="domain" description="PPM-type phosphatase" evidence="10">
    <location>
        <begin position="153"/>
        <end position="425"/>
    </location>
</feature>
<dbReference type="Gene3D" id="3.60.40.10">
    <property type="entry name" value="PPM-type phosphatase domain"/>
    <property type="match status" value="1"/>
</dbReference>
<comment type="similarity">
    <text evidence="9">Belongs to the PP2C family.</text>
</comment>
<keyword evidence="6" id="KW-0460">Magnesium</keyword>
<dbReference type="PROSITE" id="PS01032">
    <property type="entry name" value="PPM_1"/>
    <property type="match status" value="1"/>
</dbReference>
<dbReference type="Pfam" id="PF00481">
    <property type="entry name" value="PP2C"/>
    <property type="match status" value="1"/>
</dbReference>
<reference evidence="11 12" key="1">
    <citation type="submission" date="2024-02" db="EMBL/GenBank/DDBJ databases">
        <title>de novo genome assembly of Solanum bulbocastanum strain 11H21.</title>
        <authorList>
            <person name="Hosaka A.J."/>
        </authorList>
    </citation>
    <scope>NUCLEOTIDE SEQUENCE [LARGE SCALE GENOMIC DNA]</scope>
    <source>
        <tissue evidence="11">Young leaves</tissue>
    </source>
</reference>
<dbReference type="CDD" id="cd00143">
    <property type="entry name" value="PP2Cc"/>
    <property type="match status" value="1"/>
</dbReference>
<dbReference type="EC" id="3.1.3.16" evidence="3"/>
<comment type="cofactor">
    <cofactor evidence="2">
        <name>Mg(2+)</name>
        <dbReference type="ChEBI" id="CHEBI:18420"/>
    </cofactor>
</comment>
<evidence type="ECO:0000256" key="7">
    <source>
        <dbReference type="ARBA" id="ARBA00022912"/>
    </source>
</evidence>
<dbReference type="InterPro" id="IPR001932">
    <property type="entry name" value="PPM-type_phosphatase-like_dom"/>
</dbReference>
<evidence type="ECO:0000256" key="8">
    <source>
        <dbReference type="ARBA" id="ARBA00023211"/>
    </source>
</evidence>
<organism evidence="11 12">
    <name type="scientific">Solanum bulbocastanum</name>
    <name type="common">Wild potato</name>
    <dbReference type="NCBI Taxonomy" id="147425"/>
    <lineage>
        <taxon>Eukaryota</taxon>
        <taxon>Viridiplantae</taxon>
        <taxon>Streptophyta</taxon>
        <taxon>Embryophyta</taxon>
        <taxon>Tracheophyta</taxon>
        <taxon>Spermatophyta</taxon>
        <taxon>Magnoliopsida</taxon>
        <taxon>eudicotyledons</taxon>
        <taxon>Gunneridae</taxon>
        <taxon>Pentapetalae</taxon>
        <taxon>asterids</taxon>
        <taxon>lamiids</taxon>
        <taxon>Solanales</taxon>
        <taxon>Solanaceae</taxon>
        <taxon>Solanoideae</taxon>
        <taxon>Solaneae</taxon>
        <taxon>Solanum</taxon>
    </lineage>
</organism>
<evidence type="ECO:0000313" key="11">
    <source>
        <dbReference type="EMBL" id="KAK6786783.1"/>
    </source>
</evidence>
<dbReference type="GO" id="GO:0046872">
    <property type="term" value="F:metal ion binding"/>
    <property type="evidence" value="ECO:0007669"/>
    <property type="project" value="UniProtKB-KW"/>
</dbReference>
<proteinExistence type="inferred from homology"/>
<evidence type="ECO:0000256" key="9">
    <source>
        <dbReference type="RuleBase" id="RU003465"/>
    </source>
</evidence>
<dbReference type="PANTHER" id="PTHR47992">
    <property type="entry name" value="PROTEIN PHOSPHATASE"/>
    <property type="match status" value="1"/>
</dbReference>
<comment type="caution">
    <text evidence="11">The sequence shown here is derived from an EMBL/GenBank/DDBJ whole genome shotgun (WGS) entry which is preliminary data.</text>
</comment>
<comment type="cofactor">
    <cofactor evidence="1">
        <name>Mn(2+)</name>
        <dbReference type="ChEBI" id="CHEBI:29035"/>
    </cofactor>
</comment>
<evidence type="ECO:0000256" key="3">
    <source>
        <dbReference type="ARBA" id="ARBA00013081"/>
    </source>
</evidence>
<accession>A0AAN8TE36</accession>
<evidence type="ECO:0000256" key="2">
    <source>
        <dbReference type="ARBA" id="ARBA00001946"/>
    </source>
</evidence>
<evidence type="ECO:0000256" key="1">
    <source>
        <dbReference type="ARBA" id="ARBA00001936"/>
    </source>
</evidence>
<dbReference type="GO" id="GO:0004722">
    <property type="term" value="F:protein serine/threonine phosphatase activity"/>
    <property type="evidence" value="ECO:0007669"/>
    <property type="project" value="UniProtKB-EC"/>
</dbReference>
<evidence type="ECO:0000256" key="6">
    <source>
        <dbReference type="ARBA" id="ARBA00022842"/>
    </source>
</evidence>